<evidence type="ECO:0000313" key="2">
    <source>
        <dbReference type="Proteomes" id="UP000234331"/>
    </source>
</evidence>
<evidence type="ECO:0000313" key="1">
    <source>
        <dbReference type="EMBL" id="SNQ45250.1"/>
    </source>
</evidence>
<gene>
    <name evidence="1" type="ORF">FRACA_10009</name>
</gene>
<dbReference type="Proteomes" id="UP000234331">
    <property type="component" value="Unassembled WGS sequence"/>
</dbReference>
<reference evidence="1 2" key="1">
    <citation type="submission" date="2017-06" db="EMBL/GenBank/DDBJ databases">
        <authorList>
            <person name="Kim H.J."/>
            <person name="Triplett B.A."/>
        </authorList>
    </citation>
    <scope>NUCLEOTIDE SEQUENCE [LARGE SCALE GENOMIC DNA]</scope>
    <source>
        <strain evidence="1">FRACA_ARgP5</strain>
    </source>
</reference>
<accession>A0A2I2KHV1</accession>
<dbReference type="EMBL" id="FZMO01000001">
    <property type="protein sequence ID" value="SNQ45250.1"/>
    <property type="molecule type" value="Genomic_DNA"/>
</dbReference>
<name>A0A2I2KHV1_9ACTN</name>
<proteinExistence type="predicted"/>
<protein>
    <submittedName>
        <fullName evidence="1">Uncharacterized protein</fullName>
    </submittedName>
</protein>
<sequence length="115" mass="12440">MILAAAAFAPSTASGKPKAGDWRVLITITLIGDLPPFVDESFEEHPAAAVAMATEVTAAAATSERRYGFRSKWPLSAPRVKTFLIIEPPADVRYWVARRRRPKSPATPPLPGSAR</sequence>
<dbReference type="AlphaFoldDB" id="A0A2I2KHV1"/>
<organism evidence="1 2">
    <name type="scientific">Frankia canadensis</name>
    <dbReference type="NCBI Taxonomy" id="1836972"/>
    <lineage>
        <taxon>Bacteria</taxon>
        <taxon>Bacillati</taxon>
        <taxon>Actinomycetota</taxon>
        <taxon>Actinomycetes</taxon>
        <taxon>Frankiales</taxon>
        <taxon>Frankiaceae</taxon>
        <taxon>Frankia</taxon>
    </lineage>
</organism>
<keyword evidence="2" id="KW-1185">Reference proteome</keyword>